<evidence type="ECO:0000313" key="1">
    <source>
        <dbReference type="EMBL" id="HFC91589.1"/>
    </source>
</evidence>
<reference evidence="1" key="1">
    <citation type="journal article" date="2020" name="mSystems">
        <title>Genome- and Community-Level Interaction Insights into Carbon Utilization and Element Cycling Functions of Hydrothermarchaeota in Hydrothermal Sediment.</title>
        <authorList>
            <person name="Zhou Z."/>
            <person name="Liu Y."/>
            <person name="Xu W."/>
            <person name="Pan J."/>
            <person name="Luo Z.H."/>
            <person name="Li M."/>
        </authorList>
    </citation>
    <scope>NUCLEOTIDE SEQUENCE [LARGE SCALE GENOMIC DNA]</scope>
    <source>
        <strain evidence="1">HyVt-493</strain>
    </source>
</reference>
<protein>
    <submittedName>
        <fullName evidence="1">Uncharacterized protein</fullName>
    </submittedName>
</protein>
<name>A0A7V2SY68_LEUMU</name>
<sequence>MLDYLFFNQSIAKKFIDFMDKNNLEWTQEREKIQGALVLKTSEDIDDALWDALDELYDELGLEDALLSDNNSVDTDDVDTAGVYIQLKNGQQTIAGINSLVMNRILDAISLDEFNDFIEAIVSSVENPDDSAICKRKA</sequence>
<proteinExistence type="predicted"/>
<dbReference type="EMBL" id="DRMS01000085">
    <property type="protein sequence ID" value="HFC91589.1"/>
    <property type="molecule type" value="Genomic_DNA"/>
</dbReference>
<gene>
    <name evidence="1" type="ORF">ENJ51_02115</name>
</gene>
<comment type="caution">
    <text evidence="1">The sequence shown here is derived from an EMBL/GenBank/DDBJ whole genome shotgun (WGS) entry which is preliminary data.</text>
</comment>
<accession>A0A7V2SY68</accession>
<dbReference type="AlphaFoldDB" id="A0A7V2SY68"/>
<organism evidence="1">
    <name type="scientific">Leucothrix mucor</name>
    <dbReference type="NCBI Taxonomy" id="45248"/>
    <lineage>
        <taxon>Bacteria</taxon>
        <taxon>Pseudomonadati</taxon>
        <taxon>Pseudomonadota</taxon>
        <taxon>Gammaproteobacteria</taxon>
        <taxon>Thiotrichales</taxon>
        <taxon>Thiotrichaceae</taxon>
        <taxon>Leucothrix</taxon>
    </lineage>
</organism>
<dbReference type="Proteomes" id="UP000885750">
    <property type="component" value="Unassembled WGS sequence"/>
</dbReference>